<dbReference type="InterPro" id="IPR003663">
    <property type="entry name" value="Sugar/inositol_transpt"/>
</dbReference>
<dbReference type="PANTHER" id="PTHR48022">
    <property type="entry name" value="PLASTIDIC GLUCOSE TRANSPORTER 4"/>
    <property type="match status" value="1"/>
</dbReference>
<feature type="transmembrane region" description="Helical" evidence="7">
    <location>
        <begin position="99"/>
        <end position="119"/>
    </location>
</feature>
<sequence length="449" mass="49007">MDGEGEVREASSLIAVNGLAGMSIFFFGYDQGMMGCVNNAKHYIDLMKFGYVDADGTPVVTDTLLQGGIMIKTIAIGALWGIFGASLQSTAMNSNWMICARLLNGIGTGILNGIMPVWVSELVDYTSRGAFIAMEFTLNIFGVAVAYWLGYAIIPLLFLLFGCFLFPESPRWLCKVGRDDESLYILQRLRGTQDGIAEAELADIKDVVRIEQSAEGTKHHHMLFGLKSGNLHTGRRVQLVIWLQIIQCWTGIAGITMYGPTIFHIAGFGPSKALWISGLNIFYMFATLICVFPIDRIGRRWTLYWGSVAQAIAIFLVGGLSRGGLNARAAGNDDVANSWGAAAATMVFLYTFVFGATWLTVPWLYPADIFPLQVRAKGNALGVVGWSIGNGALTLVLPYIIGAINESATCIFAAINVISILIVWALYPESNQRTLEEINFLFAADSPWT</sequence>
<keyword evidence="6 7" id="KW-0472">Membrane</keyword>
<feature type="transmembrane region" description="Helical" evidence="7">
    <location>
        <begin position="341"/>
        <end position="366"/>
    </location>
</feature>
<evidence type="ECO:0000313" key="9">
    <source>
        <dbReference type="EMBL" id="KXH68808.1"/>
    </source>
</evidence>
<dbReference type="InterPro" id="IPR005828">
    <property type="entry name" value="MFS_sugar_transport-like"/>
</dbReference>
<accession>A0A135V832</accession>
<comment type="caution">
    <text evidence="9">The sequence shown here is derived from an EMBL/GenBank/DDBJ whole genome shotgun (WGS) entry which is preliminary data.</text>
</comment>
<feature type="transmembrane region" description="Helical" evidence="7">
    <location>
        <begin position="301"/>
        <end position="321"/>
    </location>
</feature>
<dbReference type="InterPro" id="IPR036259">
    <property type="entry name" value="MFS_trans_sf"/>
</dbReference>
<evidence type="ECO:0000256" key="6">
    <source>
        <dbReference type="ARBA" id="ARBA00023136"/>
    </source>
</evidence>
<evidence type="ECO:0000256" key="2">
    <source>
        <dbReference type="ARBA" id="ARBA00010992"/>
    </source>
</evidence>
<dbReference type="STRING" id="1209931.A0A135V832"/>
<gene>
    <name evidence="9" type="ORF">CSAL01_00076</name>
</gene>
<organism evidence="9 10">
    <name type="scientific">Colletotrichum salicis</name>
    <dbReference type="NCBI Taxonomy" id="1209931"/>
    <lineage>
        <taxon>Eukaryota</taxon>
        <taxon>Fungi</taxon>
        <taxon>Dikarya</taxon>
        <taxon>Ascomycota</taxon>
        <taxon>Pezizomycotina</taxon>
        <taxon>Sordariomycetes</taxon>
        <taxon>Hypocreomycetidae</taxon>
        <taxon>Glomerellales</taxon>
        <taxon>Glomerellaceae</taxon>
        <taxon>Colletotrichum</taxon>
        <taxon>Colletotrichum acutatum species complex</taxon>
    </lineage>
</organism>
<feature type="transmembrane region" description="Helical" evidence="7">
    <location>
        <begin position="139"/>
        <end position="166"/>
    </location>
</feature>
<dbReference type="Proteomes" id="UP000070121">
    <property type="component" value="Unassembled WGS sequence"/>
</dbReference>
<feature type="transmembrane region" description="Helical" evidence="7">
    <location>
        <begin position="273"/>
        <end position="294"/>
    </location>
</feature>
<dbReference type="SUPFAM" id="SSF103473">
    <property type="entry name" value="MFS general substrate transporter"/>
    <property type="match status" value="1"/>
</dbReference>
<evidence type="ECO:0000256" key="5">
    <source>
        <dbReference type="ARBA" id="ARBA00022989"/>
    </source>
</evidence>
<dbReference type="OrthoDB" id="2544694at2759"/>
<evidence type="ECO:0000256" key="1">
    <source>
        <dbReference type="ARBA" id="ARBA00004141"/>
    </source>
</evidence>
<evidence type="ECO:0000313" key="10">
    <source>
        <dbReference type="Proteomes" id="UP000070121"/>
    </source>
</evidence>
<dbReference type="GO" id="GO:0005351">
    <property type="term" value="F:carbohydrate:proton symporter activity"/>
    <property type="evidence" value="ECO:0007669"/>
    <property type="project" value="TreeGrafter"/>
</dbReference>
<dbReference type="InterPro" id="IPR020846">
    <property type="entry name" value="MFS_dom"/>
</dbReference>
<dbReference type="AlphaFoldDB" id="A0A135V832"/>
<evidence type="ECO:0000256" key="7">
    <source>
        <dbReference type="SAM" id="Phobius"/>
    </source>
</evidence>
<dbReference type="PRINTS" id="PR00171">
    <property type="entry name" value="SUGRTRNSPORT"/>
</dbReference>
<name>A0A135V832_9PEZI</name>
<dbReference type="InterPro" id="IPR050360">
    <property type="entry name" value="MFS_Sugar_Transporters"/>
</dbReference>
<dbReference type="Pfam" id="PF00083">
    <property type="entry name" value="Sugar_tr"/>
    <property type="match status" value="1"/>
</dbReference>
<keyword evidence="5 7" id="KW-1133">Transmembrane helix</keyword>
<dbReference type="Gene3D" id="1.20.1250.20">
    <property type="entry name" value="MFS general substrate transporter like domains"/>
    <property type="match status" value="1"/>
</dbReference>
<feature type="transmembrane region" description="Helical" evidence="7">
    <location>
        <begin position="12"/>
        <end position="29"/>
    </location>
</feature>
<feature type="transmembrane region" description="Helical" evidence="7">
    <location>
        <begin position="69"/>
        <end position="87"/>
    </location>
</feature>
<dbReference type="EMBL" id="JFFI01000222">
    <property type="protein sequence ID" value="KXH68808.1"/>
    <property type="molecule type" value="Genomic_DNA"/>
</dbReference>
<reference evidence="9 10" key="1">
    <citation type="submission" date="2014-02" db="EMBL/GenBank/DDBJ databases">
        <title>The genome sequence of Colletotrichum salicis CBS 607.94.</title>
        <authorList>
            <person name="Baroncelli R."/>
            <person name="Thon M.R."/>
        </authorList>
    </citation>
    <scope>NUCLEOTIDE SEQUENCE [LARGE SCALE GENOMIC DNA]</scope>
    <source>
        <strain evidence="9 10">CBS 607.94</strain>
    </source>
</reference>
<dbReference type="GO" id="GO:0016020">
    <property type="term" value="C:membrane"/>
    <property type="evidence" value="ECO:0007669"/>
    <property type="project" value="UniProtKB-SubCell"/>
</dbReference>
<feature type="transmembrane region" description="Helical" evidence="7">
    <location>
        <begin position="239"/>
        <end position="261"/>
    </location>
</feature>
<keyword evidence="3" id="KW-0813">Transport</keyword>
<keyword evidence="4 7" id="KW-0812">Transmembrane</keyword>
<protein>
    <recommendedName>
        <fullName evidence="8">Major facilitator superfamily (MFS) profile domain-containing protein</fullName>
    </recommendedName>
</protein>
<evidence type="ECO:0000259" key="8">
    <source>
        <dbReference type="PROSITE" id="PS50850"/>
    </source>
</evidence>
<evidence type="ECO:0000256" key="4">
    <source>
        <dbReference type="ARBA" id="ARBA00022692"/>
    </source>
</evidence>
<feature type="transmembrane region" description="Helical" evidence="7">
    <location>
        <begin position="378"/>
        <end position="401"/>
    </location>
</feature>
<feature type="transmembrane region" description="Helical" evidence="7">
    <location>
        <begin position="407"/>
        <end position="427"/>
    </location>
</feature>
<proteinExistence type="inferred from homology"/>
<evidence type="ECO:0000256" key="3">
    <source>
        <dbReference type="ARBA" id="ARBA00022448"/>
    </source>
</evidence>
<dbReference type="PROSITE" id="PS50850">
    <property type="entry name" value="MFS"/>
    <property type="match status" value="1"/>
</dbReference>
<comment type="subcellular location">
    <subcellularLocation>
        <location evidence="1">Membrane</location>
        <topology evidence="1">Multi-pass membrane protein</topology>
    </subcellularLocation>
</comment>
<dbReference type="PANTHER" id="PTHR48022:SF78">
    <property type="entry name" value="MONOSACCHARIDE TRANSPORTER, PUTATIVE (AFU_ORTHOLOGUE AFUA_2G02110)-RELATED"/>
    <property type="match status" value="1"/>
</dbReference>
<feature type="domain" description="Major facilitator superfamily (MFS) profile" evidence="8">
    <location>
        <begin position="1"/>
        <end position="431"/>
    </location>
</feature>
<comment type="similarity">
    <text evidence="2">Belongs to the major facilitator superfamily. Sugar transporter (TC 2.A.1.1) family.</text>
</comment>
<keyword evidence="10" id="KW-1185">Reference proteome</keyword>